<dbReference type="AlphaFoldDB" id="A0A0L6UP91"/>
<feature type="region of interest" description="Disordered" evidence="1">
    <location>
        <begin position="178"/>
        <end position="198"/>
    </location>
</feature>
<reference evidence="2 3" key="1">
    <citation type="submission" date="2015-08" db="EMBL/GenBank/DDBJ databases">
        <title>Next Generation Sequencing and Analysis of the Genome of Puccinia sorghi L Schw, the Causal Agent of Maize Common Rust.</title>
        <authorList>
            <person name="Rochi L."/>
            <person name="Burguener G."/>
            <person name="Darino M."/>
            <person name="Turjanski A."/>
            <person name="Kreff E."/>
            <person name="Dieguez M.J."/>
            <person name="Sacco F."/>
        </authorList>
    </citation>
    <scope>NUCLEOTIDE SEQUENCE [LARGE SCALE GENOMIC DNA]</scope>
    <source>
        <strain evidence="2 3">RO10H11247</strain>
    </source>
</reference>
<evidence type="ECO:0000256" key="1">
    <source>
        <dbReference type="SAM" id="MobiDB-lite"/>
    </source>
</evidence>
<protein>
    <submittedName>
        <fullName evidence="2">Uncharacterized protein</fullName>
    </submittedName>
</protein>
<dbReference type="VEuPathDB" id="FungiDB:VP01_4608g2"/>
<organism evidence="2 3">
    <name type="scientific">Puccinia sorghi</name>
    <dbReference type="NCBI Taxonomy" id="27349"/>
    <lineage>
        <taxon>Eukaryota</taxon>
        <taxon>Fungi</taxon>
        <taxon>Dikarya</taxon>
        <taxon>Basidiomycota</taxon>
        <taxon>Pucciniomycotina</taxon>
        <taxon>Pucciniomycetes</taxon>
        <taxon>Pucciniales</taxon>
        <taxon>Pucciniaceae</taxon>
        <taxon>Puccinia</taxon>
    </lineage>
</organism>
<accession>A0A0L6UP91</accession>
<dbReference type="OrthoDB" id="2500693at2759"/>
<name>A0A0L6UP91_9BASI</name>
<proteinExistence type="predicted"/>
<dbReference type="Proteomes" id="UP000037035">
    <property type="component" value="Unassembled WGS sequence"/>
</dbReference>
<sequence>ARRARRNNTIHPLCYSSQARGHAAITTTQSWFQSNATFYMVFNLRSIPTVQLSKVAEDHSKGCFSADDEEFFLKFYQEQQKNLVIKAIERVVSLSMVHNFLGRRIAVREANKWNQFLQTNQAQAIFQMSGQGIKDKNIMNKLSEAYAKLTPEEKAALAKSATPTDTLVEELINCPDQMGTTFNQQPPPQTQPGHQRTQADCTLTAKELALDDLSEDDAQLPSNSAPTMLHYLLAVNIAQTCNCEVVLFAVTKHLSKHSLNFSRWTPGAKESHQKISDLDGNMHYSARLQALINGNTVKNHAVAQKFPGMKTRPHQGPANTRRFEVLKQGCPCNQWTLQLNPTPQY</sequence>
<gene>
    <name evidence="2" type="ORF">VP01_4608g2</name>
</gene>
<keyword evidence="3" id="KW-1185">Reference proteome</keyword>
<comment type="caution">
    <text evidence="2">The sequence shown here is derived from an EMBL/GenBank/DDBJ whole genome shotgun (WGS) entry which is preliminary data.</text>
</comment>
<feature type="non-terminal residue" evidence="2">
    <location>
        <position position="1"/>
    </location>
</feature>
<dbReference type="EMBL" id="LAVV01009733">
    <property type="protein sequence ID" value="KNZ50082.1"/>
    <property type="molecule type" value="Genomic_DNA"/>
</dbReference>
<evidence type="ECO:0000313" key="2">
    <source>
        <dbReference type="EMBL" id="KNZ50082.1"/>
    </source>
</evidence>
<evidence type="ECO:0000313" key="3">
    <source>
        <dbReference type="Proteomes" id="UP000037035"/>
    </source>
</evidence>